<dbReference type="RefSeq" id="WP_263541612.1">
    <property type="nucleotide sequence ID" value="NZ_JAOVZO020000018.1"/>
</dbReference>
<organism evidence="1 2">
    <name type="scientific">Tahibacter soli</name>
    <dbReference type="NCBI Taxonomy" id="2983605"/>
    <lineage>
        <taxon>Bacteria</taxon>
        <taxon>Pseudomonadati</taxon>
        <taxon>Pseudomonadota</taxon>
        <taxon>Gammaproteobacteria</taxon>
        <taxon>Lysobacterales</taxon>
        <taxon>Rhodanobacteraceae</taxon>
        <taxon>Tahibacter</taxon>
    </lineage>
</organism>
<name>A0A9X3YLT1_9GAMM</name>
<accession>A0A9X3YLT1</accession>
<gene>
    <name evidence="1" type="ORF">OD750_015605</name>
</gene>
<proteinExistence type="predicted"/>
<evidence type="ECO:0000313" key="1">
    <source>
        <dbReference type="EMBL" id="MDC8013969.1"/>
    </source>
</evidence>
<keyword evidence="2" id="KW-1185">Reference proteome</keyword>
<dbReference type="EMBL" id="JAOVZO020000018">
    <property type="protein sequence ID" value="MDC8013969.1"/>
    <property type="molecule type" value="Genomic_DNA"/>
</dbReference>
<protein>
    <submittedName>
        <fullName evidence="1">Uncharacterized protein</fullName>
    </submittedName>
</protein>
<evidence type="ECO:0000313" key="2">
    <source>
        <dbReference type="Proteomes" id="UP001139971"/>
    </source>
</evidence>
<reference evidence="1" key="1">
    <citation type="submission" date="2023-02" db="EMBL/GenBank/DDBJ databases">
        <title>Tahibacter soli sp. nov. isolated from soil.</title>
        <authorList>
            <person name="Baek J.H."/>
            <person name="Lee J.K."/>
            <person name="Choi D.G."/>
            <person name="Jeon C.O."/>
        </authorList>
    </citation>
    <scope>NUCLEOTIDE SEQUENCE</scope>
    <source>
        <strain evidence="1">BL</strain>
    </source>
</reference>
<sequence>MSYLKNKLAPRVGHFEHDFNDGEGPVKVFVRPLTFKRRAELVTKRVAESGGSLYGSTPDKGLYLDAEMLADTLCDEAGRMIARIEEILDWDGGVVYDLARKVFAREFPDVGRKAEENPSPAAN</sequence>
<comment type="caution">
    <text evidence="1">The sequence shown here is derived from an EMBL/GenBank/DDBJ whole genome shotgun (WGS) entry which is preliminary data.</text>
</comment>
<dbReference type="Proteomes" id="UP001139971">
    <property type="component" value="Unassembled WGS sequence"/>
</dbReference>
<dbReference type="AlphaFoldDB" id="A0A9X3YLT1"/>